<protein>
    <submittedName>
        <fullName evidence="4">Sugar transferase</fullName>
    </submittedName>
</protein>
<dbReference type="RefSeq" id="WP_252620806.1">
    <property type="nucleotide sequence ID" value="NZ_CP099490.1"/>
</dbReference>
<feature type="transmembrane region" description="Helical" evidence="2">
    <location>
        <begin position="44"/>
        <end position="67"/>
    </location>
</feature>
<keyword evidence="2" id="KW-0472">Membrane</keyword>
<keyword evidence="4" id="KW-0808">Transferase</keyword>
<dbReference type="PANTHER" id="PTHR30576">
    <property type="entry name" value="COLANIC BIOSYNTHESIS UDP-GLUCOSE LIPID CARRIER TRANSFERASE"/>
    <property type="match status" value="1"/>
</dbReference>
<dbReference type="GO" id="GO:0016740">
    <property type="term" value="F:transferase activity"/>
    <property type="evidence" value="ECO:0007669"/>
    <property type="project" value="UniProtKB-KW"/>
</dbReference>
<evidence type="ECO:0000256" key="2">
    <source>
        <dbReference type="SAM" id="Phobius"/>
    </source>
</evidence>
<dbReference type="InterPro" id="IPR003362">
    <property type="entry name" value="Bact_transf"/>
</dbReference>
<dbReference type="PANTHER" id="PTHR30576:SF0">
    <property type="entry name" value="UNDECAPRENYL-PHOSPHATE N-ACETYLGALACTOSAMINYL 1-PHOSPHATE TRANSFERASE-RELATED"/>
    <property type="match status" value="1"/>
</dbReference>
<sequence length="227" mass="24925">MAAVPSPTGGVAVPEPRKVVALGGGQPHHASRFPTSSAKRTIDLATGVLLATLLAVLIVPLGILIKIGSPGPAIIRQPRVGQHGRVFQMYKLRSMRSDAEADGVARWAQIDDPRITPIGRILRKTRLDELPQAINVLRGDMAVVGPRPERPEWIDLLGSTHENFHLRHNVRPGITGMAQVHHCYTSTLTDWEQKLLYDLHYVRSATLGLELLILLRTVAVVLNRRGL</sequence>
<keyword evidence="2" id="KW-0812">Transmembrane</keyword>
<accession>A0ABY4YH71</accession>
<evidence type="ECO:0000259" key="3">
    <source>
        <dbReference type="Pfam" id="PF02397"/>
    </source>
</evidence>
<keyword evidence="5" id="KW-1185">Reference proteome</keyword>
<evidence type="ECO:0000313" key="4">
    <source>
        <dbReference type="EMBL" id="USQ76111.1"/>
    </source>
</evidence>
<gene>
    <name evidence="4" type="ORF">NF557_16215</name>
</gene>
<proteinExistence type="inferred from homology"/>
<evidence type="ECO:0000256" key="1">
    <source>
        <dbReference type="ARBA" id="ARBA00006464"/>
    </source>
</evidence>
<feature type="domain" description="Bacterial sugar transferase" evidence="3">
    <location>
        <begin position="39"/>
        <end position="222"/>
    </location>
</feature>
<evidence type="ECO:0000313" key="5">
    <source>
        <dbReference type="Proteomes" id="UP001056535"/>
    </source>
</evidence>
<dbReference type="Proteomes" id="UP001056535">
    <property type="component" value="Chromosome"/>
</dbReference>
<name>A0ABY4YH71_9MICO</name>
<keyword evidence="2" id="KW-1133">Transmembrane helix</keyword>
<organism evidence="4 5">
    <name type="scientific">Ornithinimicrobium cryptoxanthini</name>
    <dbReference type="NCBI Taxonomy" id="2934161"/>
    <lineage>
        <taxon>Bacteria</taxon>
        <taxon>Bacillati</taxon>
        <taxon>Actinomycetota</taxon>
        <taxon>Actinomycetes</taxon>
        <taxon>Micrococcales</taxon>
        <taxon>Ornithinimicrobiaceae</taxon>
        <taxon>Ornithinimicrobium</taxon>
    </lineage>
</organism>
<dbReference type="EMBL" id="CP099490">
    <property type="protein sequence ID" value="USQ76111.1"/>
    <property type="molecule type" value="Genomic_DNA"/>
</dbReference>
<reference evidence="4" key="1">
    <citation type="submission" date="2022-06" db="EMBL/GenBank/DDBJ databases">
        <title>Ornithinimicrobium JY.X270.</title>
        <authorList>
            <person name="Huang Y."/>
        </authorList>
    </citation>
    <scope>NUCLEOTIDE SEQUENCE</scope>
    <source>
        <strain evidence="4">JY.X270</strain>
    </source>
</reference>
<dbReference type="Pfam" id="PF02397">
    <property type="entry name" value="Bac_transf"/>
    <property type="match status" value="1"/>
</dbReference>
<comment type="similarity">
    <text evidence="1">Belongs to the bacterial sugar transferase family.</text>
</comment>